<accession>A0A967ARR6</accession>
<dbReference type="RefSeq" id="WP_152572777.1">
    <property type="nucleotide sequence ID" value="NZ_VIKU02000001.1"/>
</dbReference>
<proteinExistence type="predicted"/>
<comment type="caution">
    <text evidence="1">The sequence shown here is derived from an EMBL/GenBank/DDBJ whole genome shotgun (WGS) entry which is preliminary data.</text>
</comment>
<evidence type="ECO:0000313" key="2">
    <source>
        <dbReference type="Proteomes" id="UP000707206"/>
    </source>
</evidence>
<organism evidence="1 2">
    <name type="scientific">Pelagihabitans pacificus</name>
    <dbReference type="NCBI Taxonomy" id="2696054"/>
    <lineage>
        <taxon>Bacteria</taxon>
        <taxon>Pseudomonadati</taxon>
        <taxon>Bacteroidota</taxon>
        <taxon>Flavobacteriia</taxon>
        <taxon>Flavobacteriales</taxon>
        <taxon>Flavobacteriaceae</taxon>
        <taxon>Pelagihabitans</taxon>
    </lineage>
</organism>
<name>A0A967ARR6_9FLAO</name>
<dbReference type="EMBL" id="VIKU02000001">
    <property type="protein sequence ID" value="NHF58280.1"/>
    <property type="molecule type" value="Genomic_DNA"/>
</dbReference>
<dbReference type="Proteomes" id="UP000707206">
    <property type="component" value="Unassembled WGS sequence"/>
</dbReference>
<reference evidence="1" key="1">
    <citation type="submission" date="2019-07" db="EMBL/GenBank/DDBJ databases">
        <authorList>
            <person name="De-Chao Zhang Q."/>
        </authorList>
    </citation>
    <scope>NUCLEOTIDE SEQUENCE</scope>
    <source>
        <strain evidence="1">TP-CH-4</strain>
    </source>
</reference>
<keyword evidence="2" id="KW-1185">Reference proteome</keyword>
<evidence type="ECO:0000313" key="1">
    <source>
        <dbReference type="EMBL" id="NHF58280.1"/>
    </source>
</evidence>
<dbReference type="AlphaFoldDB" id="A0A967ARR6"/>
<protein>
    <submittedName>
        <fullName evidence="1">Uncharacterized protein</fullName>
    </submittedName>
</protein>
<gene>
    <name evidence="1" type="ORF">FK220_002925</name>
</gene>
<sequence>MWKLDNHFIQPAPVPVGPPKQALLKPEHHKKLVAIQQVERELKEVGFSEVAIEDVSFRVAPSVLHVPFAIKGFVLKQLLVGENLNGKACTT</sequence>
<reference evidence="1" key="2">
    <citation type="submission" date="2020-03" db="EMBL/GenBank/DDBJ databases">
        <title>Flavobacteriaceae bacterium strain TP-CH-4, a member of the family Flavobacteriaceae isolated from a deep-sea seamount.</title>
        <authorList>
            <person name="Zhang D.-C."/>
        </authorList>
    </citation>
    <scope>NUCLEOTIDE SEQUENCE</scope>
    <source>
        <strain evidence="1">TP-CH-4</strain>
    </source>
</reference>